<dbReference type="EMBL" id="JACJVR010000097">
    <property type="protein sequence ID" value="MBB6694559.1"/>
    <property type="molecule type" value="Genomic_DNA"/>
</dbReference>
<keyword evidence="4" id="KW-0902">Two-component regulatory system</keyword>
<organism evidence="12 13">
    <name type="scientific">Cohnella xylanilytica</name>
    <dbReference type="NCBI Taxonomy" id="557555"/>
    <lineage>
        <taxon>Bacteria</taxon>
        <taxon>Bacillati</taxon>
        <taxon>Bacillota</taxon>
        <taxon>Bacilli</taxon>
        <taxon>Bacillales</taxon>
        <taxon>Paenibacillaceae</taxon>
        <taxon>Cohnella</taxon>
    </lineage>
</organism>
<dbReference type="Pfam" id="PF00072">
    <property type="entry name" value="Response_reg"/>
    <property type="match status" value="1"/>
</dbReference>
<keyword evidence="5" id="KW-0805">Transcription regulation</keyword>
<dbReference type="GO" id="GO:0003700">
    <property type="term" value="F:DNA-binding transcription factor activity"/>
    <property type="evidence" value="ECO:0007669"/>
    <property type="project" value="InterPro"/>
</dbReference>
<evidence type="ECO:0000256" key="9">
    <source>
        <dbReference type="SAM" id="Coils"/>
    </source>
</evidence>
<protein>
    <submittedName>
        <fullName evidence="12">Response regulator</fullName>
    </submittedName>
</protein>
<evidence type="ECO:0000256" key="2">
    <source>
        <dbReference type="ARBA" id="ARBA00022490"/>
    </source>
</evidence>
<dbReference type="PROSITE" id="PS01124">
    <property type="entry name" value="HTH_ARAC_FAMILY_2"/>
    <property type="match status" value="1"/>
</dbReference>
<dbReference type="PANTHER" id="PTHR42713:SF3">
    <property type="entry name" value="TRANSCRIPTIONAL REGULATORY PROTEIN HPTR"/>
    <property type="match status" value="1"/>
</dbReference>
<comment type="subcellular location">
    <subcellularLocation>
        <location evidence="1">Cytoplasm</location>
    </subcellularLocation>
</comment>
<evidence type="ECO:0000256" key="7">
    <source>
        <dbReference type="ARBA" id="ARBA00023163"/>
    </source>
</evidence>
<dbReference type="SUPFAM" id="SSF46689">
    <property type="entry name" value="Homeodomain-like"/>
    <property type="match status" value="2"/>
</dbReference>
<dbReference type="PROSITE" id="PS50110">
    <property type="entry name" value="RESPONSE_REGULATORY"/>
    <property type="match status" value="1"/>
</dbReference>
<keyword evidence="6" id="KW-0238">DNA-binding</keyword>
<dbReference type="InterPro" id="IPR051552">
    <property type="entry name" value="HptR"/>
</dbReference>
<evidence type="ECO:0000256" key="6">
    <source>
        <dbReference type="ARBA" id="ARBA00023125"/>
    </source>
</evidence>
<dbReference type="Pfam" id="PF12833">
    <property type="entry name" value="HTH_18"/>
    <property type="match status" value="1"/>
</dbReference>
<keyword evidence="2" id="KW-0963">Cytoplasm</keyword>
<evidence type="ECO:0000313" key="13">
    <source>
        <dbReference type="Proteomes" id="UP000553776"/>
    </source>
</evidence>
<keyword evidence="7" id="KW-0804">Transcription</keyword>
<proteinExistence type="predicted"/>
<dbReference type="AlphaFoldDB" id="A0A841U462"/>
<evidence type="ECO:0000256" key="4">
    <source>
        <dbReference type="ARBA" id="ARBA00023012"/>
    </source>
</evidence>
<dbReference type="InterPro" id="IPR009057">
    <property type="entry name" value="Homeodomain-like_sf"/>
</dbReference>
<dbReference type="GO" id="GO:0000160">
    <property type="term" value="P:phosphorelay signal transduction system"/>
    <property type="evidence" value="ECO:0007669"/>
    <property type="project" value="UniProtKB-KW"/>
</dbReference>
<dbReference type="InterPro" id="IPR018060">
    <property type="entry name" value="HTH_AraC"/>
</dbReference>
<dbReference type="CDD" id="cd17536">
    <property type="entry name" value="REC_YesN-like"/>
    <property type="match status" value="1"/>
</dbReference>
<evidence type="ECO:0000259" key="10">
    <source>
        <dbReference type="PROSITE" id="PS01124"/>
    </source>
</evidence>
<comment type="caution">
    <text evidence="12">The sequence shown here is derived from an EMBL/GenBank/DDBJ whole genome shotgun (WGS) entry which is preliminary data.</text>
</comment>
<dbReference type="Proteomes" id="UP000553776">
    <property type="component" value="Unassembled WGS sequence"/>
</dbReference>
<dbReference type="InterPro" id="IPR018062">
    <property type="entry name" value="HTH_AraC-typ_CS"/>
</dbReference>
<dbReference type="Gene3D" id="1.10.10.60">
    <property type="entry name" value="Homeodomain-like"/>
    <property type="match status" value="2"/>
</dbReference>
<keyword evidence="13" id="KW-1185">Reference proteome</keyword>
<dbReference type="RefSeq" id="WP_185138522.1">
    <property type="nucleotide sequence ID" value="NZ_JACJVR010000097.1"/>
</dbReference>
<keyword evidence="3 8" id="KW-0597">Phosphoprotein</keyword>
<dbReference type="InterPro" id="IPR011006">
    <property type="entry name" value="CheY-like_superfamily"/>
</dbReference>
<dbReference type="PRINTS" id="PR00032">
    <property type="entry name" value="HTHARAC"/>
</dbReference>
<dbReference type="PANTHER" id="PTHR42713">
    <property type="entry name" value="HISTIDINE KINASE-RELATED"/>
    <property type="match status" value="1"/>
</dbReference>
<keyword evidence="9" id="KW-0175">Coiled coil</keyword>
<feature type="domain" description="HTH araC/xylS-type" evidence="10">
    <location>
        <begin position="435"/>
        <end position="537"/>
    </location>
</feature>
<evidence type="ECO:0000256" key="3">
    <source>
        <dbReference type="ARBA" id="ARBA00022553"/>
    </source>
</evidence>
<name>A0A841U462_9BACL</name>
<evidence type="ECO:0000256" key="5">
    <source>
        <dbReference type="ARBA" id="ARBA00023015"/>
    </source>
</evidence>
<sequence length="549" mass="62173">MYRVILVDDEPEVRTGLIYKIDWNRLGFDVAGEAGNGREALALLESVSPHVMLTDIRMPTMSGLELLKQCEERYPALRTVVLSGHDEFDYVKTAMQCGARDYLLKPVVRLELANLLAKLKEELDAEAAAERERRARERERLQSLPRLREQLLLEWIHHREEEGRAVLLDEAERLGMRELLDAGGRLRFLCAEYRLPEGRLGVGTADSALFRLAFRMLCRELAEEEVSWSGRVTAITDRGHPRFVYFLVRSRDEEEEERTLRPLLDRLAHGVRSLLRAEVVVGIGASEEGGRHLRRAYLSALTAWSRSRPGAVSQTIGGTEEEADDALPAGFAELERRLVQSIENGDEAAFIRQLEAALAGGKLPLRHIAATAFRVALLLEQAARKHGVDAPETKEWMLPETLWRLSSPQDAKAYLSELAFRIAEGIRAGRATNGSEVVEAIRRDIEEGYMNELGLSMMAERYHLNLTYLSELFKKQLGVTFSDYVVQVRLRRAEELLRDESMRLSDIAELSGFANASYLSSVFKKRYGLSPSEYRSRLAEPNKSHADNR</sequence>
<dbReference type="SMART" id="SM00342">
    <property type="entry name" value="HTH_ARAC"/>
    <property type="match status" value="1"/>
</dbReference>
<feature type="coiled-coil region" evidence="9">
    <location>
        <begin position="109"/>
        <end position="140"/>
    </location>
</feature>
<dbReference type="PROSITE" id="PS00041">
    <property type="entry name" value="HTH_ARAC_FAMILY_1"/>
    <property type="match status" value="1"/>
</dbReference>
<evidence type="ECO:0000259" key="11">
    <source>
        <dbReference type="PROSITE" id="PS50110"/>
    </source>
</evidence>
<dbReference type="InterPro" id="IPR020449">
    <property type="entry name" value="Tscrpt_reg_AraC-type_HTH"/>
</dbReference>
<accession>A0A841U462</accession>
<dbReference type="SMART" id="SM00448">
    <property type="entry name" value="REC"/>
    <property type="match status" value="1"/>
</dbReference>
<dbReference type="GO" id="GO:0005737">
    <property type="term" value="C:cytoplasm"/>
    <property type="evidence" value="ECO:0007669"/>
    <property type="project" value="UniProtKB-SubCell"/>
</dbReference>
<dbReference type="SUPFAM" id="SSF52172">
    <property type="entry name" value="CheY-like"/>
    <property type="match status" value="1"/>
</dbReference>
<dbReference type="GO" id="GO:0043565">
    <property type="term" value="F:sequence-specific DNA binding"/>
    <property type="evidence" value="ECO:0007669"/>
    <property type="project" value="InterPro"/>
</dbReference>
<feature type="modified residue" description="4-aspartylphosphate" evidence="8">
    <location>
        <position position="55"/>
    </location>
</feature>
<dbReference type="Gene3D" id="3.40.50.2300">
    <property type="match status" value="1"/>
</dbReference>
<feature type="domain" description="Response regulatory" evidence="11">
    <location>
        <begin position="3"/>
        <end position="120"/>
    </location>
</feature>
<reference evidence="12 13" key="1">
    <citation type="submission" date="2020-08" db="EMBL/GenBank/DDBJ databases">
        <title>Cohnella phylogeny.</title>
        <authorList>
            <person name="Dunlap C."/>
        </authorList>
    </citation>
    <scope>NUCLEOTIDE SEQUENCE [LARGE SCALE GENOMIC DNA]</scope>
    <source>
        <strain evidence="12 13">DSM 25239</strain>
    </source>
</reference>
<dbReference type="InterPro" id="IPR001789">
    <property type="entry name" value="Sig_transdc_resp-reg_receiver"/>
</dbReference>
<gene>
    <name evidence="12" type="ORF">H7B90_24490</name>
</gene>
<evidence type="ECO:0000313" key="12">
    <source>
        <dbReference type="EMBL" id="MBB6694559.1"/>
    </source>
</evidence>
<evidence type="ECO:0000256" key="1">
    <source>
        <dbReference type="ARBA" id="ARBA00004496"/>
    </source>
</evidence>
<evidence type="ECO:0000256" key="8">
    <source>
        <dbReference type="PROSITE-ProRule" id="PRU00169"/>
    </source>
</evidence>